<evidence type="ECO:0000313" key="2">
    <source>
        <dbReference type="EMBL" id="KAL3713923.1"/>
    </source>
</evidence>
<gene>
    <name evidence="3" type="ORF">ACJRO7_006288</name>
    <name evidence="2" type="ORF">ACJRO7_036332</name>
</gene>
<dbReference type="PANTHER" id="PTHR34061:SF11">
    <property type="entry name" value="PROTEIN, PUTATIVE-RELATED"/>
    <property type="match status" value="1"/>
</dbReference>
<name>A0ABD3ILK6_EUCGL</name>
<dbReference type="AlphaFoldDB" id="A0ABD3ILK6"/>
<keyword evidence="4" id="KW-1185">Reference proteome</keyword>
<evidence type="ECO:0000256" key="1">
    <source>
        <dbReference type="SAM" id="MobiDB-lite"/>
    </source>
</evidence>
<sequence length="83" mass="8626">MDSLGAYISYEKLNGVASWVGTSVAAAFFASLERCSCINLSTSEDDADDPTEAHDLPLMLSSAANRSSSATNGDPNDVANLPV</sequence>
<feature type="region of interest" description="Disordered" evidence="1">
    <location>
        <begin position="64"/>
        <end position="83"/>
    </location>
</feature>
<accession>A0ABD3ILK6</accession>
<dbReference type="PANTHER" id="PTHR34061">
    <property type="entry name" value="PROTEIN, PUTATIVE-RELATED"/>
    <property type="match status" value="1"/>
</dbReference>
<reference evidence="3 4" key="1">
    <citation type="submission" date="2024-11" db="EMBL/GenBank/DDBJ databases">
        <title>Chromosome-level genome assembly of Eucalyptus globulus Labill. provides insights into its genome evolution.</title>
        <authorList>
            <person name="Li X."/>
        </authorList>
    </citation>
    <scope>NUCLEOTIDE SEQUENCE [LARGE SCALE GENOMIC DNA]</scope>
    <source>
        <strain evidence="3">CL2024</strain>
        <tissue evidence="3">Fresh tender leaves</tissue>
    </source>
</reference>
<proteinExistence type="predicted"/>
<protein>
    <submittedName>
        <fullName evidence="3">Uncharacterized protein</fullName>
    </submittedName>
</protein>
<evidence type="ECO:0000313" key="3">
    <source>
        <dbReference type="EMBL" id="KAL3714333.1"/>
    </source>
</evidence>
<dbReference type="EMBL" id="JBJKBG010000011">
    <property type="protein sequence ID" value="KAL3714333.1"/>
    <property type="molecule type" value="Genomic_DNA"/>
</dbReference>
<dbReference type="EMBL" id="JBJKBG010000013">
    <property type="protein sequence ID" value="KAL3713923.1"/>
    <property type="molecule type" value="Genomic_DNA"/>
</dbReference>
<evidence type="ECO:0000313" key="4">
    <source>
        <dbReference type="Proteomes" id="UP001634007"/>
    </source>
</evidence>
<comment type="caution">
    <text evidence="3">The sequence shown here is derived from an EMBL/GenBank/DDBJ whole genome shotgun (WGS) entry which is preliminary data.</text>
</comment>
<organism evidence="3 4">
    <name type="scientific">Eucalyptus globulus</name>
    <name type="common">Tasmanian blue gum</name>
    <dbReference type="NCBI Taxonomy" id="34317"/>
    <lineage>
        <taxon>Eukaryota</taxon>
        <taxon>Viridiplantae</taxon>
        <taxon>Streptophyta</taxon>
        <taxon>Embryophyta</taxon>
        <taxon>Tracheophyta</taxon>
        <taxon>Spermatophyta</taxon>
        <taxon>Magnoliopsida</taxon>
        <taxon>eudicotyledons</taxon>
        <taxon>Gunneridae</taxon>
        <taxon>Pentapetalae</taxon>
        <taxon>rosids</taxon>
        <taxon>malvids</taxon>
        <taxon>Myrtales</taxon>
        <taxon>Myrtaceae</taxon>
        <taxon>Myrtoideae</taxon>
        <taxon>Eucalypteae</taxon>
        <taxon>Eucalyptus</taxon>
    </lineage>
</organism>
<dbReference type="Proteomes" id="UP001634007">
    <property type="component" value="Unassembled WGS sequence"/>
</dbReference>